<name>A0A6J7XBP9_9CAUD</name>
<dbReference type="SUPFAM" id="SSF52540">
    <property type="entry name" value="P-loop containing nucleoside triphosphate hydrolases"/>
    <property type="match status" value="1"/>
</dbReference>
<evidence type="ECO:0000313" key="7">
    <source>
        <dbReference type="EMBL" id="CAB5228304.1"/>
    </source>
</evidence>
<dbReference type="EMBL" id="LR797290">
    <property type="protein sequence ID" value="CAB4199743.1"/>
    <property type="molecule type" value="Genomic_DNA"/>
</dbReference>
<proteinExistence type="predicted"/>
<dbReference type="EMBL" id="LR796542">
    <property type="protein sequence ID" value="CAB4150507.1"/>
    <property type="molecule type" value="Genomic_DNA"/>
</dbReference>
<feature type="domain" description="Primase C-terminal 1" evidence="1">
    <location>
        <begin position="46"/>
        <end position="91"/>
    </location>
</feature>
<evidence type="ECO:0000313" key="6">
    <source>
        <dbReference type="EMBL" id="CAB4218828.1"/>
    </source>
</evidence>
<dbReference type="Pfam" id="PF08708">
    <property type="entry name" value="PriCT_1"/>
    <property type="match status" value="1"/>
</dbReference>
<evidence type="ECO:0000313" key="5">
    <source>
        <dbReference type="EMBL" id="CAB4213408.1"/>
    </source>
</evidence>
<evidence type="ECO:0000313" key="3">
    <source>
        <dbReference type="EMBL" id="CAB4182656.1"/>
    </source>
</evidence>
<sequence length="446" mass="50157">MSDDWFDNLERLVPVQRVRPEASGDDTENPWMALFQQHPEGGGHFGGRDNALTTLVGFFRAKGFPLEAALDFASDWNTRYCMPPLDVSAVADKVQRAWIVWAGNTMPDNEPVKEESTELQILRWPDMQRKVSELGELEWLVNDVLLSGGLAFISAPAGGGKSWVAADLVRCLSSGGYWLGQLEVSICNVLYIDEEMGVTGMYHRLNGLSASPETLYYMDQQGVRLDNPKHMDQILNAIREYSIRLVIIDTFVRVHGQDENDNSRMSSLYRSFKQIKQTGCSILALHHNRKMGTESGVAHEQMRGAGDIAAQADTVFNISKRDNVYTMKATKNRHCEESKYLNISWTIATDNDKTVMLPADVQGIEVDLQTRILSAIPVYDPIKNSEATEEILEGLPNTNDIHRRVGGNRTAVIRMLKELVSYGTLSTLEGKRRAIHYYKSREKLDV</sequence>
<reference evidence="7" key="1">
    <citation type="submission" date="2020-05" db="EMBL/GenBank/DDBJ databases">
        <authorList>
            <person name="Chiriac C."/>
            <person name="Salcher M."/>
            <person name="Ghai R."/>
            <person name="Kavagutti S V."/>
        </authorList>
    </citation>
    <scope>NUCLEOTIDE SEQUENCE</scope>
</reference>
<dbReference type="EMBL" id="LR797473">
    <property type="protein sequence ID" value="CAB4218828.1"/>
    <property type="molecule type" value="Genomic_DNA"/>
</dbReference>
<dbReference type="Pfam" id="PF13481">
    <property type="entry name" value="AAA_25"/>
    <property type="match status" value="1"/>
</dbReference>
<evidence type="ECO:0000313" key="2">
    <source>
        <dbReference type="EMBL" id="CAB4150507.1"/>
    </source>
</evidence>
<dbReference type="InterPro" id="IPR027417">
    <property type="entry name" value="P-loop_NTPase"/>
</dbReference>
<gene>
    <name evidence="3" type="ORF">UFOVP1093_11</name>
    <name evidence="4" type="ORF">UFOVP1340_10</name>
    <name evidence="5" type="ORF">UFOVP1448_13</name>
    <name evidence="7" type="ORF">UFOVP1538_22</name>
    <name evidence="6" type="ORF">UFOVP1600_39</name>
    <name evidence="2" type="ORF">UFOVP569_40</name>
</gene>
<dbReference type="EMBL" id="LR797396">
    <property type="protein sequence ID" value="CAB4213408.1"/>
    <property type="molecule type" value="Genomic_DNA"/>
</dbReference>
<evidence type="ECO:0000313" key="4">
    <source>
        <dbReference type="EMBL" id="CAB4199743.1"/>
    </source>
</evidence>
<accession>A0A6J7XBP9</accession>
<evidence type="ECO:0000259" key="1">
    <source>
        <dbReference type="Pfam" id="PF08708"/>
    </source>
</evidence>
<dbReference type="Gene3D" id="3.40.50.300">
    <property type="entry name" value="P-loop containing nucleotide triphosphate hydrolases"/>
    <property type="match status" value="1"/>
</dbReference>
<protein>
    <submittedName>
        <fullName evidence="7">Primase, C-terminal 1</fullName>
    </submittedName>
</protein>
<dbReference type="InterPro" id="IPR014820">
    <property type="entry name" value="PriCT_1"/>
</dbReference>
<dbReference type="EMBL" id="LR797031">
    <property type="protein sequence ID" value="CAB4182656.1"/>
    <property type="molecule type" value="Genomic_DNA"/>
</dbReference>
<organism evidence="7">
    <name type="scientific">uncultured Caudovirales phage</name>
    <dbReference type="NCBI Taxonomy" id="2100421"/>
    <lineage>
        <taxon>Viruses</taxon>
        <taxon>Duplodnaviria</taxon>
        <taxon>Heunggongvirae</taxon>
        <taxon>Uroviricota</taxon>
        <taxon>Caudoviricetes</taxon>
        <taxon>Peduoviridae</taxon>
        <taxon>Maltschvirus</taxon>
        <taxon>Maltschvirus maltsch</taxon>
    </lineage>
</organism>
<dbReference type="EMBL" id="LR798387">
    <property type="protein sequence ID" value="CAB5228304.1"/>
    <property type="molecule type" value="Genomic_DNA"/>
</dbReference>